<organism evidence="10 11">
    <name type="scientific">Plebeiibacterium marinum</name>
    <dbReference type="NCBI Taxonomy" id="2992111"/>
    <lineage>
        <taxon>Bacteria</taxon>
        <taxon>Pseudomonadati</taxon>
        <taxon>Bacteroidota</taxon>
        <taxon>Bacteroidia</taxon>
        <taxon>Marinilabiliales</taxon>
        <taxon>Marinilabiliaceae</taxon>
        <taxon>Plebeiibacterium</taxon>
    </lineage>
</organism>
<name>A0AAE3MCF2_9BACT</name>
<comment type="similarity">
    <text evidence="1 4 8">Belongs to the glycosyl hydrolase 26 family.</text>
</comment>
<dbReference type="PROSITE" id="PS51257">
    <property type="entry name" value="PROKAR_LIPOPROTEIN"/>
    <property type="match status" value="1"/>
</dbReference>
<protein>
    <recommendedName>
        <fullName evidence="4">Mannan endo-1,4-beta-mannosidase</fullName>
        <ecNumber evidence="4">3.2.1.78</ecNumber>
    </recommendedName>
</protein>
<dbReference type="GO" id="GO:0016985">
    <property type="term" value="F:mannan endo-1,4-beta-mannosidase activity"/>
    <property type="evidence" value="ECO:0007669"/>
    <property type="project" value="UniProtKB-UniRule"/>
</dbReference>
<evidence type="ECO:0000256" key="2">
    <source>
        <dbReference type="ARBA" id="ARBA00022801"/>
    </source>
</evidence>
<dbReference type="EC" id="3.2.1.78" evidence="4"/>
<sequence>MKFKNITYGLLVSTMSFFSCQTTVKKGVVSKENPIIETLKSIKGEGILFGHQDDLAYGMQWSYIDGESDVNRVTGDYPALFGWELGGIEFNHTHNLDSVPFSAIKRLAIWGHDKGGVNTFSWHPYSVIDTVSAWNGDSVVVKHILPGGAYHEAFKKQLDIVANFFTSLKDEKGNAIPFIFRPWHEMDGDWFWWGSKACSSDEFKKLFRFTIEYLRDIKGLSNMAVAYSPDRNFSGEDEYLTWYPGDDVVDILGLDNYHDFKMENGETVVIDKLHTIIHLANVKNKLAALTETGLDNVTDSVWFTQKLGKVLNDSIISRELSYAMVWRNDPKVHFFFPYPGHPAEEDAKAFCAGKNILLLKDYKGLGEK</sequence>
<comment type="subcellular location">
    <subcellularLocation>
        <location evidence="4">Secreted</location>
    </subcellularLocation>
</comment>
<dbReference type="PANTHER" id="PTHR40079">
    <property type="entry name" value="MANNAN ENDO-1,4-BETA-MANNOSIDASE E-RELATED"/>
    <property type="match status" value="1"/>
</dbReference>
<feature type="domain" description="GH26" evidence="9">
    <location>
        <begin position="30"/>
        <end position="360"/>
    </location>
</feature>
<evidence type="ECO:0000256" key="5">
    <source>
        <dbReference type="PIRSR" id="PIRSR018168-1"/>
    </source>
</evidence>
<evidence type="ECO:0000256" key="4">
    <source>
        <dbReference type="PIRNR" id="PIRNR018168"/>
    </source>
</evidence>
<dbReference type="PIRSF" id="PIRSF018168">
    <property type="entry name" value="Mannan-1_4-beta-mannosidase"/>
    <property type="match status" value="1"/>
</dbReference>
<dbReference type="EMBL" id="JAPDPI010000010">
    <property type="protein sequence ID" value="MCW3805368.1"/>
    <property type="molecule type" value="Genomic_DNA"/>
</dbReference>
<dbReference type="InterPro" id="IPR016714">
    <property type="entry name" value="MANB/E"/>
</dbReference>
<dbReference type="AlphaFoldDB" id="A0AAE3MCF2"/>
<dbReference type="RefSeq" id="WP_301198739.1">
    <property type="nucleotide sequence ID" value="NZ_JAPDPI010000010.1"/>
</dbReference>
<evidence type="ECO:0000256" key="7">
    <source>
        <dbReference type="PIRSR" id="PIRSR018168-3"/>
    </source>
</evidence>
<keyword evidence="4" id="KW-0119">Carbohydrate metabolism</keyword>
<evidence type="ECO:0000256" key="8">
    <source>
        <dbReference type="PROSITE-ProRule" id="PRU01100"/>
    </source>
</evidence>
<evidence type="ECO:0000256" key="6">
    <source>
        <dbReference type="PIRSR" id="PIRSR018168-2"/>
    </source>
</evidence>
<feature type="active site" description="Proton donor" evidence="5 8">
    <location>
        <position position="185"/>
    </location>
</feature>
<evidence type="ECO:0000313" key="11">
    <source>
        <dbReference type="Proteomes" id="UP001207408"/>
    </source>
</evidence>
<dbReference type="PANTHER" id="PTHR40079:SF4">
    <property type="entry name" value="GH26 DOMAIN-CONTAINING PROTEIN-RELATED"/>
    <property type="match status" value="1"/>
</dbReference>
<dbReference type="Pfam" id="PF02156">
    <property type="entry name" value="Glyco_hydro_26"/>
    <property type="match status" value="1"/>
</dbReference>
<proteinExistence type="inferred from homology"/>
<dbReference type="PRINTS" id="PR00739">
    <property type="entry name" value="GLHYDRLASE26"/>
</dbReference>
<dbReference type="Proteomes" id="UP001207408">
    <property type="component" value="Unassembled WGS sequence"/>
</dbReference>
<feature type="binding site" evidence="6">
    <location>
        <position position="123"/>
    </location>
    <ligand>
        <name>substrate</name>
    </ligand>
</feature>
<dbReference type="PROSITE" id="PS51764">
    <property type="entry name" value="GH26"/>
    <property type="match status" value="1"/>
</dbReference>
<evidence type="ECO:0000313" key="10">
    <source>
        <dbReference type="EMBL" id="MCW3805368.1"/>
    </source>
</evidence>
<comment type="catalytic activity">
    <reaction evidence="4">
        <text>Random hydrolysis of (1-&gt;4)-beta-D-mannosidic linkages in mannans, galactomannans and glucomannans.</text>
        <dbReference type="EC" id="3.2.1.78"/>
    </reaction>
</comment>
<dbReference type="InterPro" id="IPR017853">
    <property type="entry name" value="GH"/>
</dbReference>
<dbReference type="GO" id="GO:0006080">
    <property type="term" value="P:substituted mannan metabolic process"/>
    <property type="evidence" value="ECO:0007669"/>
    <property type="project" value="UniProtKB-UniRule"/>
</dbReference>
<reference evidence="10" key="1">
    <citation type="submission" date="2022-10" db="EMBL/GenBank/DDBJ databases">
        <authorList>
            <person name="Yu W.X."/>
        </authorList>
    </citation>
    <scope>NUCLEOTIDE SEQUENCE</scope>
    <source>
        <strain evidence="10">D04</strain>
    </source>
</reference>
<evidence type="ECO:0000256" key="1">
    <source>
        <dbReference type="ARBA" id="ARBA00007754"/>
    </source>
</evidence>
<comment type="caution">
    <text evidence="10">The sequence shown here is derived from an EMBL/GenBank/DDBJ whole genome shotgun (WGS) entry which is preliminary data.</text>
</comment>
<keyword evidence="11" id="KW-1185">Reference proteome</keyword>
<accession>A0AAE3MCF2</accession>
<feature type="binding site" evidence="6">
    <location>
        <position position="257"/>
    </location>
    <ligand>
        <name>substrate</name>
    </ligand>
</feature>
<keyword evidence="4" id="KW-0964">Secreted</keyword>
<dbReference type="InterPro" id="IPR000805">
    <property type="entry name" value="Glyco_hydro_26"/>
</dbReference>
<evidence type="ECO:0000256" key="3">
    <source>
        <dbReference type="ARBA" id="ARBA00023295"/>
    </source>
</evidence>
<keyword evidence="3 4" id="KW-0326">Glycosidase</keyword>
<feature type="binding site" evidence="6">
    <location>
        <position position="190"/>
    </location>
    <ligand>
        <name>substrate</name>
    </ligand>
</feature>
<dbReference type="Gene3D" id="3.20.20.80">
    <property type="entry name" value="Glycosidases"/>
    <property type="match status" value="1"/>
</dbReference>
<gene>
    <name evidence="10" type="ORF">OM074_06995</name>
</gene>
<dbReference type="GO" id="GO:0005576">
    <property type="term" value="C:extracellular region"/>
    <property type="evidence" value="ECO:0007669"/>
    <property type="project" value="UniProtKB-SubCell"/>
</dbReference>
<keyword evidence="2 4" id="KW-0378">Hydrolase</keyword>
<feature type="active site" description="Nucleophile" evidence="5 8">
    <location>
        <position position="291"/>
    </location>
</feature>
<feature type="site" description="Plays an important role in maintaining the position of the catalytic nucleophile" evidence="7">
    <location>
        <position position="184"/>
    </location>
</feature>
<dbReference type="InterPro" id="IPR022790">
    <property type="entry name" value="GH26_dom"/>
</dbReference>
<evidence type="ECO:0000259" key="9">
    <source>
        <dbReference type="PROSITE" id="PS51764"/>
    </source>
</evidence>
<dbReference type="SUPFAM" id="SSF51445">
    <property type="entry name" value="(Trans)glycosidases"/>
    <property type="match status" value="1"/>
</dbReference>